<dbReference type="EMBL" id="JBIBDZ010000004">
    <property type="protein sequence ID" value="MFF5920235.1"/>
    <property type="molecule type" value="Genomic_DNA"/>
</dbReference>
<evidence type="ECO:0000313" key="2">
    <source>
        <dbReference type="Proteomes" id="UP001602370"/>
    </source>
</evidence>
<reference evidence="1 2" key="1">
    <citation type="submission" date="2024-10" db="EMBL/GenBank/DDBJ databases">
        <title>The Natural Products Discovery Center: Release of the First 8490 Sequenced Strains for Exploring Actinobacteria Biosynthetic Diversity.</title>
        <authorList>
            <person name="Kalkreuter E."/>
            <person name="Kautsar S.A."/>
            <person name="Yang D."/>
            <person name="Bader C.D."/>
            <person name="Teijaro C.N."/>
            <person name="Fluegel L."/>
            <person name="Davis C.M."/>
            <person name="Simpson J.R."/>
            <person name="Lauterbach L."/>
            <person name="Steele A.D."/>
            <person name="Gui C."/>
            <person name="Meng S."/>
            <person name="Li G."/>
            <person name="Viehrig K."/>
            <person name="Ye F."/>
            <person name="Su P."/>
            <person name="Kiefer A.F."/>
            <person name="Nichols A."/>
            <person name="Cepeda A.J."/>
            <person name="Yan W."/>
            <person name="Fan B."/>
            <person name="Jiang Y."/>
            <person name="Adhikari A."/>
            <person name="Zheng C.-J."/>
            <person name="Schuster L."/>
            <person name="Cowan T.M."/>
            <person name="Smanski M.J."/>
            <person name="Chevrette M.G."/>
            <person name="De Carvalho L.P.S."/>
            <person name="Shen B."/>
        </authorList>
    </citation>
    <scope>NUCLEOTIDE SEQUENCE [LARGE SCALE GENOMIC DNA]</scope>
    <source>
        <strain evidence="1 2">NPDC012605</strain>
    </source>
</reference>
<name>A0ABW6XRV8_9ACTN</name>
<protein>
    <submittedName>
        <fullName evidence="1">Uncharacterized protein</fullName>
    </submittedName>
</protein>
<dbReference type="Proteomes" id="UP001602370">
    <property type="component" value="Unassembled WGS sequence"/>
</dbReference>
<evidence type="ECO:0000313" key="1">
    <source>
        <dbReference type="EMBL" id="MFF5920235.1"/>
    </source>
</evidence>
<sequence>MAESPGALVSCTFHIGKDDVQVHTVGTRTPLAIAPLAPVIQMPSGSSVDELVGYPRKAGDAEAGTAVVTDSGNVAAVRLRLDGEGDAFLLVALGEAGAASPDRRQRVDVLAEAVSGHLR</sequence>
<dbReference type="RefSeq" id="WP_051820038.1">
    <property type="nucleotide sequence ID" value="NZ_JBIBDZ010000004.1"/>
</dbReference>
<proteinExistence type="predicted"/>
<accession>A0ABW6XRV8</accession>
<organism evidence="1 2">
    <name type="scientific">Streptomyces flavochromogenes</name>
    <dbReference type="NCBI Taxonomy" id="68199"/>
    <lineage>
        <taxon>Bacteria</taxon>
        <taxon>Bacillati</taxon>
        <taxon>Actinomycetota</taxon>
        <taxon>Actinomycetes</taxon>
        <taxon>Kitasatosporales</taxon>
        <taxon>Streptomycetaceae</taxon>
        <taxon>Streptomyces</taxon>
    </lineage>
</organism>
<gene>
    <name evidence="1" type="ORF">ACFY8C_18125</name>
</gene>
<keyword evidence="2" id="KW-1185">Reference proteome</keyword>
<comment type="caution">
    <text evidence="1">The sequence shown here is derived from an EMBL/GenBank/DDBJ whole genome shotgun (WGS) entry which is preliminary data.</text>
</comment>